<dbReference type="Pfam" id="PF08163">
    <property type="entry name" value="DNAPKcs_CC3"/>
    <property type="match status" value="1"/>
</dbReference>
<dbReference type="EnsemblMetazoa" id="XM_038019788.1">
    <property type="protein sequence ID" value="XP_037875716.1"/>
    <property type="gene ID" value="LOC105841651"/>
</dbReference>
<evidence type="ECO:0000313" key="4">
    <source>
        <dbReference type="Proteomes" id="UP000005204"/>
    </source>
</evidence>
<keyword evidence="4" id="KW-1185">Reference proteome</keyword>
<evidence type="ECO:0000313" key="3">
    <source>
        <dbReference type="EnsemblMetazoa" id="XP_037875716.1"/>
    </source>
</evidence>
<dbReference type="InterPro" id="IPR012582">
    <property type="entry name" value="DNAPKcs_CC3"/>
</dbReference>
<reference evidence="3" key="2">
    <citation type="submission" date="2022-06" db="UniProtKB">
        <authorList>
            <consortium name="EnsemblMetazoa"/>
        </authorList>
    </citation>
    <scope>IDENTIFICATION</scope>
    <source>
        <strain evidence="3">p50T (Dazao)</strain>
    </source>
</reference>
<feature type="region of interest" description="Disordered" evidence="1">
    <location>
        <begin position="2371"/>
        <end position="2390"/>
    </location>
</feature>
<sequence>MDQWELLVQEYSKSANGFRKALQTAEAVFKEDLAGFEIEWIVQTLLCEPVCLLKIVCSEQDESWRSCIVASFKLLAEVLPKCEDFGDHLFQDVLNVCLMQYDAMIRTNAINCMRALCKMSPVVAGQAEKFIAELESASICRAPLAMLIGTLCEYHPAYLSNEYNKIWRLFLNLLENNKKTDTVTSAYLQGILGLFKYYGSQLPMVELAQFYQDLVGYLDMTKCKEVVLAILEEHTDLFLESLAEDPTLRMKLWAHVPTGTDAVLKVYRLIFELMKDDLKRIENVLQAEVAPRLHVPETRYVALRVWSVYTLLGGAAPIQHEDVLQVECSLRAGDHVASQVSYCIDAALPNSDRLLQAAILNFHSLPAKKIKEIIVYPLARAPDQIRKASINLLITESCVDGASFDRYLPLWRQLLDSDGQDPRAVEGSRHVFNDFMDYVLWVVETFLDDYSESLPEQLQFLFKLVSLVLSFQSPEGYTRDACAAALPLLRETMRRCQPQACTVAAGRHLLRHAAGLDLDYEMLSLDSCADEALLCECCLAFIQSPDDLGDVRNILTSLQIIFSRSDVEVDSYLTALKKCQHLLMKDIDLLNSKETSKVIAGIEDLYNRKDLTGKEARNLKREIFFFLGKFGNVSESSASEASSVLLKDNLTLDLKYLDEGVTYKIKLDEMLEHAIRSGDPDILRTLLTVICAGNPVRQAERACRVCAAWCHASVASAAADALPVLQALKLSNVTVELLPYIACERSPGVRGLLSDVLERLLSDPRHQQAVEPVAAQALLMLRDKNALTRQAGLDVSLAVLRAADPTHAPLRAALPALLPGMCGAVGGGPALLAATHAFVRAAAMYDPATTVGMIQEMMRHLTHPKSDVDFARHETTVRTAVDFIKVVASEKKLDSAIFLGIDAASVARKMVLLCELKSAFRFESDFDLRLLEGNGLLDLEVEDLEDPFSVAATLRVLTDFAGTYMEIRREKSVELLAGLVEKLKPNLIITVNRSIVNCLQTYKDLLGELPPLLTNAFDVWFSVLPINEITTSLEENKLLDEHKAVIKSLNIMLMVFELRSDLIKTWPDSIMKVTPKKSDLEYISSALSASLKASSRDDIKRLISGGDGRDLCRRHVKVFFGFLVKSPSVLLDGDVTSAYSLLDDVVDCYVRMRCPERWRGDVLNLVDGLWPVYEQQTEFSKKQALLVSLSRFPVPPPPTSPPVAWGVKTLMEGEITQRICLVGALPAGEEYSAAYSSFSGVVGPRLREAARGRGPALRALLGAAHCGDPTLLRTVAALAAGDDTKGWWDEAIDSCMAAVAKHRDVTVHETIYAWTWTGLSTGVCERMLVPLLRHTPAKRLEEFLSNKVNMLIDMLMTGRAASNALAYEQGVVNYTRALSVLAVAFEKLPRQSLEASSSVLHSRMASPESWMLVRRACKLCVTLRDAVTCPEGAGGGLRGACRAFYVAAYKCLTAALCRWKQPKAYVTLFDEKALSNLMDPEKRYELPIKPKWSRRCVRRQVPADTGAAPAAASSGGSVRTRPLLRTLSDNPLHFDLLEPHECEEVTTEEWRVDHTELNGLEACLSVSRALALAAPCAAALRRAAAALCDTAALCGAAAAQSHVAALLAQAVCNSASDLQHNCEILIPALLKYVTAVEDGAALNGLQVDVLNTISGWGGGGARREGADAAVRLLVRTCLQHQRRRPLLDAVADCLDGFLRAHPGTITVRYDAFPDYSADSTSDETKLCMLRILQIITKHNIYVERLLPTVLAVLADARRQHPVQKLAELFGQTLAVCDDETVARESLASYQRVLETYLKTNVSDYVRLLYYAQLGCPRCCSFKSFKTVLSKASRLPKAEKLRCLRVIAKYLEHGPGNDDVIRDVVSTLNFEGLLGGDCVKEALGVIRSGLQRYGNTEVLRSAVMLAVKLCDHPAADVRNAAGDVAKKAFEKLCEDHEQSAPKRQRSSLTPVLRVAQGADRYTGSLLRGLGQGLTGDIQGLSTTSFHARFTECFYLAICLPILHSKTPPDVTSAVWNMTRMLFAAAKGQDGLARARLRDEPLDLGAPTAAPSPLTAAPAHLGTFRSAACLTRLHTARPAASAPGLDVQITIAEVLDEVLRFSKTNTKSSIALLVQLCTELSRNRSPGFDFDDAMSGHLAALLGAVGGEMMELVLELSRVFVDTLRRIEGVSQSVEGLVNRTKSSEGSGLTVLLQEELVLRAGREDRFVLGSWEEQDVVVVQQKEFSIDGLKATFGRLANWESMREQDREREASCCPPLWTDFEDLQRRLQEYEIDSDTWFDRMLLLHRGERIRDSVVWQREAARWPRRQFVLSCMAEAIEWKCSEDIGDLYSCVRISGSDCLAEWAGRLMLRCAQGVAGGAGAAELRWAGGPPAPLCGDTSPPASSGPGDRS</sequence>
<evidence type="ECO:0000259" key="2">
    <source>
        <dbReference type="Pfam" id="PF08163"/>
    </source>
</evidence>
<feature type="domain" description="DNA-dependent protein kinase catalytic subunit CC3" evidence="2">
    <location>
        <begin position="1323"/>
        <end position="1489"/>
    </location>
</feature>
<dbReference type="InterPro" id="IPR016024">
    <property type="entry name" value="ARM-type_fold"/>
</dbReference>
<accession>A0A8R2M6C8</accession>
<evidence type="ECO:0000256" key="1">
    <source>
        <dbReference type="SAM" id="MobiDB-lite"/>
    </source>
</evidence>
<dbReference type="GO" id="GO:0005634">
    <property type="term" value="C:nucleus"/>
    <property type="evidence" value="ECO:0007669"/>
    <property type="project" value="InterPro"/>
</dbReference>
<reference evidence="4" key="1">
    <citation type="journal article" date="2008" name="Insect Biochem. Mol. Biol.">
        <title>The genome of a lepidopteran model insect, the silkworm Bombyx mori.</title>
        <authorList>
            <consortium name="International Silkworm Genome Consortium"/>
        </authorList>
    </citation>
    <scope>NUCLEOTIDE SEQUENCE [LARGE SCALE GENOMIC DNA]</scope>
    <source>
        <strain evidence="4">p50T</strain>
    </source>
</reference>
<proteinExistence type="predicted"/>
<dbReference type="EnsemblMetazoa" id="XM_038019789.1">
    <property type="protein sequence ID" value="XP_037875717.1"/>
    <property type="gene ID" value="LOC105841651"/>
</dbReference>
<name>A0A8R2M6C8_BOMMO</name>
<dbReference type="Proteomes" id="UP000005204">
    <property type="component" value="Unassembled WGS sequence"/>
</dbReference>
<protein>
    <recommendedName>
        <fullName evidence="2">DNA-dependent protein kinase catalytic subunit CC3 domain-containing protein</fullName>
    </recommendedName>
</protein>
<dbReference type="SUPFAM" id="SSF48371">
    <property type="entry name" value="ARM repeat"/>
    <property type="match status" value="2"/>
</dbReference>
<dbReference type="GO" id="GO:0006303">
    <property type="term" value="P:double-strand break repair via nonhomologous end joining"/>
    <property type="evidence" value="ECO:0007669"/>
    <property type="project" value="InterPro"/>
</dbReference>
<organism evidence="3 4">
    <name type="scientific">Bombyx mori</name>
    <name type="common">Silk moth</name>
    <dbReference type="NCBI Taxonomy" id="7091"/>
    <lineage>
        <taxon>Eukaryota</taxon>
        <taxon>Metazoa</taxon>
        <taxon>Ecdysozoa</taxon>
        <taxon>Arthropoda</taxon>
        <taxon>Hexapoda</taxon>
        <taxon>Insecta</taxon>
        <taxon>Pterygota</taxon>
        <taxon>Neoptera</taxon>
        <taxon>Endopterygota</taxon>
        <taxon>Lepidoptera</taxon>
        <taxon>Glossata</taxon>
        <taxon>Ditrysia</taxon>
        <taxon>Bombycoidea</taxon>
        <taxon>Bombycidae</taxon>
        <taxon>Bombycinae</taxon>
        <taxon>Bombyx</taxon>
    </lineage>
</organism>